<protein>
    <submittedName>
        <fullName evidence="12">Cadherin domain-containing protein</fullName>
    </submittedName>
</protein>
<feature type="region of interest" description="Disordered" evidence="9">
    <location>
        <begin position="1081"/>
        <end position="1109"/>
    </location>
</feature>
<accession>A0A5K3EIU9</accession>
<evidence type="ECO:0000256" key="1">
    <source>
        <dbReference type="ARBA" id="ARBA00004167"/>
    </source>
</evidence>
<feature type="domain" description="Cadherin" evidence="11">
    <location>
        <begin position="468"/>
        <end position="595"/>
    </location>
</feature>
<sequence>MRSFPPLVHFFRSCISPLSLTLILMVFLQQPKRTYGFYIPWVKDHGEPDSTEIALFVSENAEAGTVVGILNQQLPFLQTAGGLRYQIYNLGPVQEGEVQALSHSINDTDSIFNIDPDSSVIRVADSLKLDRERLCPFASGTEKECSLIYGVSVSRRANSAPPLTPQQSWFRVKIIIQDVNDCVPKFNYDLNRGCKTVDLPEDTPVGTKVQLPHAVDLDSLQNSQLIYHLNCQNGPTNHPFALYQTRHSAPAARDGGFSQICLQLRYPLDYEKQDSYNCTLTVCDNGMSMLCSTLPLCISVHDVNDNAPVFLNANTSLVLREDIPVGSRVTTINATDADSGAFGNIRYSLVADMHDSFRTQRHFRVDPVSGDLILTSQLEGGKKFLIWVEARDGGQPESRLSRSTLSIYVVDVNNHAPKITVLPAASKVRILTNGDPSKTSVRPALSRVTRVPCNFGGIQETRLCQERGEESSLIQVFEDNIAPTNIAFIHVSDADVGENAQIDCQLQHQTEVPFGNNIKLVAEHQVSSSKIVYKLVLEIMLDCETHTYSKGRSICNSAWTISVRIACRDFGSPVRKSYHNVFVEILDNNEFPPVFENEQYVAELREGVPVGSNVLQVSVTDADSVVQVTSHSEQHNSKQFQQSHSGRTLRFELEPQSDLPFAIDQHSGRIYANGDLDAETKKEYSFKVKAINTGADNVTLTSTCQVIVNVQNINDNPPRILTPRMIVGTLATEKKGIVVQIPENLHKGTVFMQLRTLDPDGTDNSTIQLRGCLPRQPSQPSGKKQLPKSIFEVDKKTGKCWTLENLDRETESAYVCTLVAMDSETTDGLTSTATITIELLDENDNSPVWLYPRAPDDSRIQIGIDFPTSRIITRVRAVDPDSGQNARVIYSLEDASFVHFNQESTCDLRGLFNVEGASGHLRTREGIKSCVKAGDSVRLLLRATDEGTPPQSKDAEFFLEFKAGAEILNIPPESTFLTQADEAFANKPVYFDSHSRERSSQSNLATAVSKEKDTDAAGAKRIQVFVLMIAVPLAAIVFCCCLITALLFVIRSRRRGRLRGGSKGQVHSNELELLDIGNGKGGSFKQTRETKLSKGTKYLPPSKPPTPQMTQMCYEAEVRKAFSQHSLQMGSENEFIHSSAGNHIDDAVSIHSGETQMDGKLIYPIYLKPLADGPTTSTSQGNAVIRITSIPELEGTILVPISKNDTIPGAIVKSSVAYQQVPETEILMACVMPETDKSSADSGKGQSDDDIFSHDGVRRQKCFPSTSFICVPVSSTDVGHLKPQTTGPSVVSLHPTPSRLTPVPQLKQVIHPHSENNNNNSDGNSLSS</sequence>
<dbReference type="PROSITE" id="PS00232">
    <property type="entry name" value="CADHERIN_1"/>
    <property type="match status" value="2"/>
</dbReference>
<evidence type="ECO:0000256" key="7">
    <source>
        <dbReference type="ARBA" id="ARBA00023180"/>
    </source>
</evidence>
<feature type="domain" description="Cadherin" evidence="11">
    <location>
        <begin position="191"/>
        <end position="310"/>
    </location>
</feature>
<dbReference type="GO" id="GO:0007156">
    <property type="term" value="P:homophilic cell adhesion via plasma membrane adhesion molecules"/>
    <property type="evidence" value="ECO:0007669"/>
    <property type="project" value="InterPro"/>
</dbReference>
<keyword evidence="2 10" id="KW-0812">Transmembrane</keyword>
<evidence type="ECO:0000256" key="3">
    <source>
        <dbReference type="ARBA" id="ARBA00022737"/>
    </source>
</evidence>
<dbReference type="GO" id="GO:0005886">
    <property type="term" value="C:plasma membrane"/>
    <property type="evidence" value="ECO:0007669"/>
    <property type="project" value="InterPro"/>
</dbReference>
<feature type="domain" description="Cadherin" evidence="11">
    <location>
        <begin position="311"/>
        <end position="419"/>
    </location>
</feature>
<feature type="domain" description="Cadherin" evidence="11">
    <location>
        <begin position="854"/>
        <end position="974"/>
    </location>
</feature>
<evidence type="ECO:0000256" key="2">
    <source>
        <dbReference type="ARBA" id="ARBA00022692"/>
    </source>
</evidence>
<dbReference type="GO" id="GO:0005509">
    <property type="term" value="F:calcium ion binding"/>
    <property type="evidence" value="ECO:0007669"/>
    <property type="project" value="UniProtKB-UniRule"/>
</dbReference>
<feature type="region of interest" description="Disordered" evidence="9">
    <location>
        <begin position="1281"/>
        <end position="1301"/>
    </location>
</feature>
<feature type="transmembrane region" description="Helical" evidence="10">
    <location>
        <begin position="7"/>
        <end position="28"/>
    </location>
</feature>
<feature type="domain" description="Cadherin" evidence="11">
    <location>
        <begin position="596"/>
        <end position="720"/>
    </location>
</feature>
<dbReference type="InterPro" id="IPR050174">
    <property type="entry name" value="Protocadherin/Cadherin-CA"/>
</dbReference>
<keyword evidence="5 10" id="KW-1133">Transmembrane helix</keyword>
<evidence type="ECO:0000256" key="4">
    <source>
        <dbReference type="ARBA" id="ARBA00022837"/>
    </source>
</evidence>
<evidence type="ECO:0000256" key="5">
    <source>
        <dbReference type="ARBA" id="ARBA00022989"/>
    </source>
</evidence>
<dbReference type="PRINTS" id="PR00205">
    <property type="entry name" value="CADHERIN"/>
</dbReference>
<evidence type="ECO:0000256" key="9">
    <source>
        <dbReference type="SAM" id="MobiDB-lite"/>
    </source>
</evidence>
<evidence type="ECO:0000256" key="8">
    <source>
        <dbReference type="PROSITE-ProRule" id="PRU00043"/>
    </source>
</evidence>
<keyword evidence="7" id="KW-0325">Glycoprotein</keyword>
<dbReference type="InterPro" id="IPR020894">
    <property type="entry name" value="Cadherin_CS"/>
</dbReference>
<dbReference type="SUPFAM" id="SSF49313">
    <property type="entry name" value="Cadherin-like"/>
    <property type="match status" value="5"/>
</dbReference>
<comment type="subcellular location">
    <subcellularLocation>
        <location evidence="1">Membrane</location>
        <topology evidence="1">Single-pass membrane protein</topology>
    </subcellularLocation>
</comment>
<dbReference type="PANTHER" id="PTHR24028:SF328">
    <property type="entry name" value="CADHERIN-3"/>
    <property type="match status" value="1"/>
</dbReference>
<evidence type="ECO:0000256" key="6">
    <source>
        <dbReference type="ARBA" id="ARBA00023136"/>
    </source>
</evidence>
<dbReference type="PANTHER" id="PTHR24028">
    <property type="entry name" value="CADHERIN-87A"/>
    <property type="match status" value="1"/>
</dbReference>
<dbReference type="SMART" id="SM00112">
    <property type="entry name" value="CA"/>
    <property type="match status" value="7"/>
</dbReference>
<evidence type="ECO:0000259" key="11">
    <source>
        <dbReference type="PROSITE" id="PS50268"/>
    </source>
</evidence>
<dbReference type="WBParaSite" id="MCU_000580-RA">
    <property type="protein sequence ID" value="MCU_000580-RA"/>
    <property type="gene ID" value="MCU_000580"/>
</dbReference>
<proteinExistence type="predicted"/>
<dbReference type="PROSITE" id="PS50268">
    <property type="entry name" value="CADHERIN_2"/>
    <property type="match status" value="7"/>
</dbReference>
<dbReference type="InterPro" id="IPR002126">
    <property type="entry name" value="Cadherin-like_dom"/>
</dbReference>
<keyword evidence="4 8" id="KW-0106">Calcium</keyword>
<dbReference type="Gene3D" id="2.60.40.60">
    <property type="entry name" value="Cadherins"/>
    <property type="match status" value="7"/>
</dbReference>
<dbReference type="CDD" id="cd11304">
    <property type="entry name" value="Cadherin_repeat"/>
    <property type="match status" value="7"/>
</dbReference>
<feature type="domain" description="Cadherin" evidence="11">
    <location>
        <begin position="733"/>
        <end position="849"/>
    </location>
</feature>
<organism evidence="12">
    <name type="scientific">Mesocestoides corti</name>
    <name type="common">Flatworm</name>
    <dbReference type="NCBI Taxonomy" id="53468"/>
    <lineage>
        <taxon>Eukaryota</taxon>
        <taxon>Metazoa</taxon>
        <taxon>Spiralia</taxon>
        <taxon>Lophotrochozoa</taxon>
        <taxon>Platyhelminthes</taxon>
        <taxon>Cestoda</taxon>
        <taxon>Eucestoda</taxon>
        <taxon>Cyclophyllidea</taxon>
        <taxon>Mesocestoididae</taxon>
        <taxon>Mesocestoides</taxon>
    </lineage>
</organism>
<keyword evidence="3" id="KW-0677">Repeat</keyword>
<evidence type="ECO:0000256" key="10">
    <source>
        <dbReference type="SAM" id="Phobius"/>
    </source>
</evidence>
<dbReference type="Pfam" id="PF00028">
    <property type="entry name" value="Cadherin"/>
    <property type="match status" value="4"/>
</dbReference>
<reference evidence="12" key="1">
    <citation type="submission" date="2019-11" db="UniProtKB">
        <authorList>
            <consortium name="WormBaseParasite"/>
        </authorList>
    </citation>
    <scope>IDENTIFICATION</scope>
</reference>
<keyword evidence="6 10" id="KW-0472">Membrane</keyword>
<feature type="transmembrane region" description="Helical" evidence="10">
    <location>
        <begin position="1024"/>
        <end position="1050"/>
    </location>
</feature>
<name>A0A5K3EIU9_MESCO</name>
<feature type="domain" description="Cadherin" evidence="11">
    <location>
        <begin position="49"/>
        <end position="186"/>
    </location>
</feature>
<evidence type="ECO:0000313" key="12">
    <source>
        <dbReference type="WBParaSite" id="MCU_000580-RA"/>
    </source>
</evidence>
<dbReference type="InterPro" id="IPR015919">
    <property type="entry name" value="Cadherin-like_sf"/>
</dbReference>